<name>A0ABT4SJT4_9ACTN</name>
<dbReference type="GO" id="GO:0016787">
    <property type="term" value="F:hydrolase activity"/>
    <property type="evidence" value="ECO:0007669"/>
    <property type="project" value="UniProtKB-KW"/>
</dbReference>
<dbReference type="Pfam" id="PF00561">
    <property type="entry name" value="Abhydrolase_1"/>
    <property type="match status" value="1"/>
</dbReference>
<feature type="domain" description="AB hydrolase-1" evidence="1">
    <location>
        <begin position="26"/>
        <end position="270"/>
    </location>
</feature>
<protein>
    <submittedName>
        <fullName evidence="2">Alpha/beta hydrolase</fullName>
    </submittedName>
</protein>
<dbReference type="InterPro" id="IPR050471">
    <property type="entry name" value="AB_hydrolase"/>
</dbReference>
<gene>
    <name evidence="2" type="ORF">OUY22_28995</name>
</gene>
<evidence type="ECO:0000313" key="3">
    <source>
        <dbReference type="Proteomes" id="UP001144036"/>
    </source>
</evidence>
<evidence type="ECO:0000259" key="1">
    <source>
        <dbReference type="Pfam" id="PF00561"/>
    </source>
</evidence>
<dbReference type="InterPro" id="IPR000073">
    <property type="entry name" value="AB_hydrolase_1"/>
</dbReference>
<evidence type="ECO:0000313" key="2">
    <source>
        <dbReference type="EMBL" id="MDA0637462.1"/>
    </source>
</evidence>
<dbReference type="Proteomes" id="UP001144036">
    <property type="component" value="Unassembled WGS sequence"/>
</dbReference>
<dbReference type="PANTHER" id="PTHR43433">
    <property type="entry name" value="HYDROLASE, ALPHA/BETA FOLD FAMILY PROTEIN"/>
    <property type="match status" value="1"/>
</dbReference>
<proteinExistence type="predicted"/>
<organism evidence="2 3">
    <name type="scientific">Nonomuraea corallina</name>
    <dbReference type="NCBI Taxonomy" id="2989783"/>
    <lineage>
        <taxon>Bacteria</taxon>
        <taxon>Bacillati</taxon>
        <taxon>Actinomycetota</taxon>
        <taxon>Actinomycetes</taxon>
        <taxon>Streptosporangiales</taxon>
        <taxon>Streptosporangiaceae</taxon>
        <taxon>Nonomuraea</taxon>
    </lineage>
</organism>
<accession>A0ABT4SJT4</accession>
<dbReference type="PANTHER" id="PTHR43433:SF5">
    <property type="entry name" value="AB HYDROLASE-1 DOMAIN-CONTAINING PROTEIN"/>
    <property type="match status" value="1"/>
</dbReference>
<dbReference type="Gene3D" id="3.40.50.1820">
    <property type="entry name" value="alpha/beta hydrolase"/>
    <property type="match status" value="1"/>
</dbReference>
<keyword evidence="2" id="KW-0378">Hydrolase</keyword>
<dbReference type="PRINTS" id="PR00111">
    <property type="entry name" value="ABHYDROLASE"/>
</dbReference>
<reference evidence="2" key="1">
    <citation type="submission" date="2022-11" db="EMBL/GenBank/DDBJ databases">
        <title>Nonomuraea corallina sp. nov., a new species of the genus Nonomuraea isolated from sea side sediment in Thai sea.</title>
        <authorList>
            <person name="Ngamcharungchit C."/>
            <person name="Matsumoto A."/>
            <person name="Suriyachadkun C."/>
            <person name="Panbangred W."/>
            <person name="Inahashi Y."/>
            <person name="Intra B."/>
        </authorList>
    </citation>
    <scope>NUCLEOTIDE SEQUENCE</scope>
    <source>
        <strain evidence="2">MCN248</strain>
    </source>
</reference>
<sequence length="289" mass="30820">MSIEQRMIKVNGVELCTESFGRSGHPAILLIHGAGHSLLAWEEDFVLRLVAGGRRVIRYDNRDAGLSTHYPAGAPPYGLRDLTADAAALIDALGLVSAHVVGMSQGGAVGQLLALDHPGRVASLTLASATPGVPGQEQPDLPPMSAGLQALFTEEAPEPDWSDRAGVIDHLVEAERPFAAASRPFDEAGMRAMATRVAGRTANLAAQLANPFLIDAGEPWRDRLGQITAPTLVLHGTEDPMFPIEHGRALAAEIPGARFVAMERTGHEVFPRAQWDTVVPAILEHTEPR</sequence>
<dbReference type="SUPFAM" id="SSF53474">
    <property type="entry name" value="alpha/beta-Hydrolases"/>
    <property type="match status" value="1"/>
</dbReference>
<keyword evidence="3" id="KW-1185">Reference proteome</keyword>
<dbReference type="RefSeq" id="WP_270158365.1">
    <property type="nucleotide sequence ID" value="NZ_JAPNNL010000158.1"/>
</dbReference>
<comment type="caution">
    <text evidence="2">The sequence shown here is derived from an EMBL/GenBank/DDBJ whole genome shotgun (WGS) entry which is preliminary data.</text>
</comment>
<dbReference type="EMBL" id="JAPNNL010000158">
    <property type="protein sequence ID" value="MDA0637462.1"/>
    <property type="molecule type" value="Genomic_DNA"/>
</dbReference>
<dbReference type="InterPro" id="IPR029058">
    <property type="entry name" value="AB_hydrolase_fold"/>
</dbReference>